<evidence type="ECO:0000313" key="3">
    <source>
        <dbReference type="Proteomes" id="UP001293718"/>
    </source>
</evidence>
<sequence>MQAENERLSRLADIALDLVERACREGDPQATVMKVQLRLRLGFGAALAALQELDRRGRLQGLVKSPHLQCCNPAGEKPQADASQGEG</sequence>
<geneLocation type="plasmid" evidence="2">
    <name>unnamed</name>
</geneLocation>
<dbReference type="EMBL" id="JAXOJX010000001">
    <property type="protein sequence ID" value="MDZ5455266.1"/>
    <property type="molecule type" value="Genomic_DNA"/>
</dbReference>
<dbReference type="RefSeq" id="WP_322463961.1">
    <property type="nucleotide sequence ID" value="NZ_JAXOJX010000001.1"/>
</dbReference>
<organism evidence="2 3">
    <name type="scientific">Azohydromonas lata</name>
    <dbReference type="NCBI Taxonomy" id="45677"/>
    <lineage>
        <taxon>Bacteria</taxon>
        <taxon>Pseudomonadati</taxon>
        <taxon>Pseudomonadota</taxon>
        <taxon>Betaproteobacteria</taxon>
        <taxon>Burkholderiales</taxon>
        <taxon>Sphaerotilaceae</taxon>
        <taxon>Azohydromonas</taxon>
    </lineage>
</organism>
<keyword evidence="2" id="KW-0614">Plasmid</keyword>
<evidence type="ECO:0000256" key="1">
    <source>
        <dbReference type="SAM" id="MobiDB-lite"/>
    </source>
</evidence>
<gene>
    <name evidence="2" type="ORF">SM757_01640</name>
</gene>
<evidence type="ECO:0000313" key="2">
    <source>
        <dbReference type="EMBL" id="MDZ5455266.1"/>
    </source>
</evidence>
<accession>A0ABU5I835</accession>
<comment type="caution">
    <text evidence="2">The sequence shown here is derived from an EMBL/GenBank/DDBJ whole genome shotgun (WGS) entry which is preliminary data.</text>
</comment>
<reference evidence="2 3" key="1">
    <citation type="submission" date="2023-11" db="EMBL/GenBank/DDBJ databases">
        <title>Draft genome of Azohydromonas lata strain H1 (DSM1123), a polyhydroxyalkanoate producer.</title>
        <authorList>
            <person name="Traversa D."/>
            <person name="D'Addabbo P."/>
            <person name="Pazzani C."/>
            <person name="Manzari C."/>
            <person name="Chiara M."/>
            <person name="Scrascia M."/>
        </authorList>
    </citation>
    <scope>NUCLEOTIDE SEQUENCE [LARGE SCALE GENOMIC DNA]</scope>
    <source>
        <strain evidence="2 3">H1</strain>
        <plasmid evidence="2">unnamed</plasmid>
    </source>
</reference>
<evidence type="ECO:0008006" key="4">
    <source>
        <dbReference type="Google" id="ProtNLM"/>
    </source>
</evidence>
<feature type="region of interest" description="Disordered" evidence="1">
    <location>
        <begin position="67"/>
        <end position="87"/>
    </location>
</feature>
<dbReference type="Proteomes" id="UP001293718">
    <property type="component" value="Unassembled WGS sequence"/>
</dbReference>
<name>A0ABU5I835_9BURK</name>
<protein>
    <recommendedName>
        <fullName evidence="4">FtsK gamma domain-containing protein</fullName>
    </recommendedName>
</protein>
<keyword evidence="3" id="KW-1185">Reference proteome</keyword>
<proteinExistence type="predicted"/>